<evidence type="ECO:0000256" key="5">
    <source>
        <dbReference type="ARBA" id="ARBA00023157"/>
    </source>
</evidence>
<dbReference type="PRINTS" id="PR00162">
    <property type="entry name" value="RIESKE"/>
</dbReference>
<keyword evidence="5" id="KW-1015">Disulfide bond</keyword>
<dbReference type="PANTHER" id="PTHR10134">
    <property type="entry name" value="CYTOCHROME B-C1 COMPLEX SUBUNIT RIESKE, MITOCHONDRIAL"/>
    <property type="match status" value="1"/>
</dbReference>
<evidence type="ECO:0000256" key="6">
    <source>
        <dbReference type="ARBA" id="ARBA00034078"/>
    </source>
</evidence>
<dbReference type="InterPro" id="IPR017941">
    <property type="entry name" value="Rieske_2Fe-2S"/>
</dbReference>
<dbReference type="GO" id="GO:0046872">
    <property type="term" value="F:metal ion binding"/>
    <property type="evidence" value="ECO:0007669"/>
    <property type="project" value="UniProtKB-KW"/>
</dbReference>
<feature type="domain" description="Rieske" evidence="7">
    <location>
        <begin position="91"/>
        <end position="191"/>
    </location>
</feature>
<dbReference type="InterPro" id="IPR006311">
    <property type="entry name" value="TAT_signal"/>
</dbReference>
<reference evidence="8 9" key="2">
    <citation type="journal article" date="2012" name="Stand. Genomic Sci.">
        <title>Complete genome sequence of the orange-red pigmented, radioresistant Deinococcus proteolyticus type strain (MRP(T)).</title>
        <authorList>
            <person name="Copeland A."/>
            <person name="Zeytun A."/>
            <person name="Yassawong M."/>
            <person name="Nolan M."/>
            <person name="Lucas S."/>
            <person name="Hammon N."/>
            <person name="Deshpande S."/>
            <person name="Cheng J.F."/>
            <person name="Han C."/>
            <person name="Tapia R."/>
            <person name="Goodwin L.A."/>
            <person name="Pitluck S."/>
            <person name="Mavromatis K."/>
            <person name="Liolios K."/>
            <person name="Pagani I."/>
            <person name="Ivanova N."/>
            <person name="Mikhailova N."/>
            <person name="Pati A."/>
            <person name="Chen A."/>
            <person name="Palaniappan K."/>
            <person name="Land M."/>
            <person name="Hauser L."/>
            <person name="Jeffries C.D."/>
            <person name="Brambilla E.M."/>
            <person name="Rohde M."/>
            <person name="Sikorski J."/>
            <person name="Pukall R."/>
            <person name="Goker M."/>
            <person name="Detter J.C."/>
            <person name="Woyke T."/>
            <person name="Bristow J."/>
            <person name="Eisen J.A."/>
            <person name="Markowitz V."/>
            <person name="Hugenholtz P."/>
            <person name="Kyrpides N.C."/>
            <person name="Klenk H.P."/>
            <person name="Lapidus A."/>
        </authorList>
    </citation>
    <scope>NUCLEOTIDE SEQUENCE [LARGE SCALE GENOMIC DNA]</scope>
    <source>
        <strain evidence="9">ATCC 35074 / DSM 20540 / JCM 6276 / NBRC 101906 / NCIMB 13154 / VKM Ac-1939 / CCM 2703 / MRP</strain>
    </source>
</reference>
<dbReference type="InterPro" id="IPR005805">
    <property type="entry name" value="Rieske_Fe-S_prot_C"/>
</dbReference>
<dbReference type="PROSITE" id="PS51318">
    <property type="entry name" value="TAT"/>
    <property type="match status" value="1"/>
</dbReference>
<dbReference type="KEGG" id="dpt:Deipr_0160"/>
<keyword evidence="1" id="KW-0001">2Fe-2S</keyword>
<protein>
    <submittedName>
        <fullName evidence="8">Rieske (2Fe-2S) iron-sulfur domain protein</fullName>
    </submittedName>
</protein>
<dbReference type="GO" id="GO:0016020">
    <property type="term" value="C:membrane"/>
    <property type="evidence" value="ECO:0007669"/>
    <property type="project" value="InterPro"/>
</dbReference>
<dbReference type="InterPro" id="IPR036922">
    <property type="entry name" value="Rieske_2Fe-2S_sf"/>
</dbReference>
<evidence type="ECO:0000256" key="2">
    <source>
        <dbReference type="ARBA" id="ARBA00022723"/>
    </source>
</evidence>
<dbReference type="STRING" id="693977.Deipr_0160"/>
<accession>F0RP18</accession>
<gene>
    <name evidence="8" type="ordered locus">Deipr_0160</name>
</gene>
<keyword evidence="2" id="KW-0479">Metal-binding</keyword>
<dbReference type="OrthoDB" id="9767869at2"/>
<evidence type="ECO:0000313" key="9">
    <source>
        <dbReference type="Proteomes" id="UP000007718"/>
    </source>
</evidence>
<proteinExistence type="predicted"/>
<dbReference type="PROSITE" id="PS51296">
    <property type="entry name" value="RIESKE"/>
    <property type="match status" value="1"/>
</dbReference>
<dbReference type="InterPro" id="IPR014349">
    <property type="entry name" value="Rieske_Fe-S_prot"/>
</dbReference>
<evidence type="ECO:0000256" key="1">
    <source>
        <dbReference type="ARBA" id="ARBA00022714"/>
    </source>
</evidence>
<dbReference type="EMBL" id="CP002536">
    <property type="protein sequence ID" value="ADY25333.1"/>
    <property type="molecule type" value="Genomic_DNA"/>
</dbReference>
<reference evidence="9" key="1">
    <citation type="submission" date="2011-02" db="EMBL/GenBank/DDBJ databases">
        <title>The complete sequence of chromosome of Deinococcus proteolyticus DSM 20540.</title>
        <authorList>
            <consortium name="US DOE Joint Genome Institute (JGI-PGF)"/>
            <person name="Lucas S."/>
            <person name="Copeland A."/>
            <person name="Lapidus A."/>
            <person name="Bruce D."/>
            <person name="Goodwin L."/>
            <person name="Pitluck S."/>
            <person name="Kyrpides N."/>
            <person name="Mavromatis K."/>
            <person name="Pagani I."/>
            <person name="Ivanova N."/>
            <person name="Ovchinnikova G."/>
            <person name="Zeytun A."/>
            <person name="Detter J.C."/>
            <person name="Han C."/>
            <person name="Land M."/>
            <person name="Hauser L."/>
            <person name="Markowitz V."/>
            <person name="Cheng J.-F."/>
            <person name="Hugenholtz P."/>
            <person name="Woyke T."/>
            <person name="Wu D."/>
            <person name="Pukall R."/>
            <person name="Steenblock K."/>
            <person name="Brambilla E."/>
            <person name="Klenk H.-P."/>
            <person name="Eisen J.A."/>
        </authorList>
    </citation>
    <scope>NUCLEOTIDE SEQUENCE [LARGE SCALE GENOMIC DNA]</scope>
    <source>
        <strain evidence="9">ATCC 35074 / DSM 20540 / JCM 6276 / NBRC 101906 / NCIMB 13154 / VKM Ac-1939 / CCM 2703 / MRP</strain>
    </source>
</reference>
<dbReference type="CDD" id="cd03467">
    <property type="entry name" value="Rieske"/>
    <property type="match status" value="1"/>
</dbReference>
<comment type="cofactor">
    <cofactor evidence="6">
        <name>[2Fe-2S] cluster</name>
        <dbReference type="ChEBI" id="CHEBI:190135"/>
    </cofactor>
</comment>
<sequence length="218" mass="23049">MTRYKLNDPELTRRRFINMAMGTTATVGVVSLLGTLGGAHPVFRLTEDKKPPMEGDILVHADEAKEGVPITMADLSDTQVTAWPMGTDADGNQIIRKGEPNNLLALYKFASGELGGEANVEAAIDGQVVAYSDICTHAGCPVPDAKDGTGMFCPCHSGQYDPKQGGIVVGGPPPHKLAQLPIVADGDNIKVAGFFLTHPYPYTEDASWEAAKEAAKGA</sequence>
<evidence type="ECO:0000256" key="3">
    <source>
        <dbReference type="ARBA" id="ARBA00023004"/>
    </source>
</evidence>
<dbReference type="GO" id="GO:0051537">
    <property type="term" value="F:2 iron, 2 sulfur cluster binding"/>
    <property type="evidence" value="ECO:0007669"/>
    <property type="project" value="UniProtKB-KW"/>
</dbReference>
<dbReference type="HOGENOM" id="CLU_096353_0_0_0"/>
<name>F0RP18_DEIPM</name>
<dbReference type="RefSeq" id="WP_013613942.1">
    <property type="nucleotide sequence ID" value="NC_015161.1"/>
</dbReference>
<dbReference type="Pfam" id="PF00355">
    <property type="entry name" value="Rieske"/>
    <property type="match status" value="1"/>
</dbReference>
<dbReference type="eggNOG" id="COG0723">
    <property type="taxonomic scope" value="Bacteria"/>
</dbReference>
<evidence type="ECO:0000256" key="4">
    <source>
        <dbReference type="ARBA" id="ARBA00023014"/>
    </source>
</evidence>
<keyword evidence="4" id="KW-0411">Iron-sulfur</keyword>
<keyword evidence="3" id="KW-0408">Iron</keyword>
<evidence type="ECO:0000259" key="7">
    <source>
        <dbReference type="PROSITE" id="PS51296"/>
    </source>
</evidence>
<dbReference type="Proteomes" id="UP000007718">
    <property type="component" value="Chromosome"/>
</dbReference>
<dbReference type="Gene3D" id="2.102.10.10">
    <property type="entry name" value="Rieske [2Fe-2S] iron-sulphur domain"/>
    <property type="match status" value="1"/>
</dbReference>
<organism evidence="8 9">
    <name type="scientific">Deinococcus proteolyticus (strain ATCC 35074 / DSM 20540 / JCM 6276 / NBRC 101906 / NCIMB 13154 / VKM Ac-1939 / CCM 2703 / MRP)</name>
    <dbReference type="NCBI Taxonomy" id="693977"/>
    <lineage>
        <taxon>Bacteria</taxon>
        <taxon>Thermotogati</taxon>
        <taxon>Deinococcota</taxon>
        <taxon>Deinococci</taxon>
        <taxon>Deinococcales</taxon>
        <taxon>Deinococcaceae</taxon>
        <taxon>Deinococcus</taxon>
    </lineage>
</organism>
<evidence type="ECO:0000313" key="8">
    <source>
        <dbReference type="EMBL" id="ADY25333.1"/>
    </source>
</evidence>
<dbReference type="SUPFAM" id="SSF50022">
    <property type="entry name" value="ISP domain"/>
    <property type="match status" value="1"/>
</dbReference>
<dbReference type="AlphaFoldDB" id="F0RP18"/>
<keyword evidence="9" id="KW-1185">Reference proteome</keyword>